<evidence type="ECO:0000313" key="3">
    <source>
        <dbReference type="EMBL" id="QOV89755.1"/>
    </source>
</evidence>
<dbReference type="InterPro" id="IPR041657">
    <property type="entry name" value="HTH_17"/>
</dbReference>
<evidence type="ECO:0000259" key="2">
    <source>
        <dbReference type="Pfam" id="PF12728"/>
    </source>
</evidence>
<dbReference type="KEGG" id="hbs:IPV69_26830"/>
<dbReference type="Proteomes" id="UP000593765">
    <property type="component" value="Chromosome"/>
</dbReference>
<dbReference type="InterPro" id="IPR009061">
    <property type="entry name" value="DNA-bd_dom_put_sf"/>
</dbReference>
<keyword evidence="4" id="KW-1185">Reference proteome</keyword>
<feature type="region of interest" description="Disordered" evidence="1">
    <location>
        <begin position="37"/>
        <end position="65"/>
    </location>
</feature>
<name>A0A7M2WW84_9BACT</name>
<accession>A0A7M2WW84</accession>
<sequence length="122" mass="13506">MDDRIIKLAAAAGIPYAGGSWRDFLLSLATGPFKEAGDFHPTPMPLPSRLRPPRKRRLPAPRPSLPSAVYTPAELAHLLQLSPRKIRAMKSSGVLPKPLPFGRVVRWCRTDIHRWLEGLGAP</sequence>
<proteinExistence type="predicted"/>
<reference evidence="3 4" key="1">
    <citation type="submission" date="2020-10" db="EMBL/GenBank/DDBJ databases">
        <title>Wide distribution of Phycisphaera-like planctomycetes from WD2101 soil group in peatlands and genome analysis of the first cultivated representative.</title>
        <authorList>
            <person name="Dedysh S.N."/>
            <person name="Beletsky A.V."/>
            <person name="Ivanova A."/>
            <person name="Kulichevskaya I.S."/>
            <person name="Suzina N.E."/>
            <person name="Philippov D.A."/>
            <person name="Rakitin A.L."/>
            <person name="Mardanov A.V."/>
            <person name="Ravin N.V."/>
        </authorList>
    </citation>
    <scope>NUCLEOTIDE SEQUENCE [LARGE SCALE GENOMIC DNA]</scope>
    <source>
        <strain evidence="3 4">M1803</strain>
    </source>
</reference>
<dbReference type="AlphaFoldDB" id="A0A7M2WW84"/>
<feature type="domain" description="Helix-turn-helix" evidence="2">
    <location>
        <begin position="69"/>
        <end position="118"/>
    </location>
</feature>
<dbReference type="Pfam" id="PF12728">
    <property type="entry name" value="HTH_17"/>
    <property type="match status" value="1"/>
</dbReference>
<protein>
    <submittedName>
        <fullName evidence="3">Helix-turn-helix domain-containing protein</fullName>
    </submittedName>
</protein>
<dbReference type="SUPFAM" id="SSF46955">
    <property type="entry name" value="Putative DNA-binding domain"/>
    <property type="match status" value="1"/>
</dbReference>
<evidence type="ECO:0000313" key="4">
    <source>
        <dbReference type="Proteomes" id="UP000593765"/>
    </source>
</evidence>
<evidence type="ECO:0000256" key="1">
    <source>
        <dbReference type="SAM" id="MobiDB-lite"/>
    </source>
</evidence>
<dbReference type="EMBL" id="CP063458">
    <property type="protein sequence ID" value="QOV89755.1"/>
    <property type="molecule type" value="Genomic_DNA"/>
</dbReference>
<organism evidence="3 4">
    <name type="scientific">Humisphaera borealis</name>
    <dbReference type="NCBI Taxonomy" id="2807512"/>
    <lineage>
        <taxon>Bacteria</taxon>
        <taxon>Pseudomonadati</taxon>
        <taxon>Planctomycetota</taxon>
        <taxon>Phycisphaerae</taxon>
        <taxon>Tepidisphaerales</taxon>
        <taxon>Tepidisphaeraceae</taxon>
        <taxon>Humisphaera</taxon>
    </lineage>
</organism>
<gene>
    <name evidence="3" type="ORF">IPV69_26830</name>
</gene>